<organism evidence="1 2">
    <name type="scientific">Armillaria gallica</name>
    <name type="common">Bulbous honey fungus</name>
    <name type="synonym">Armillaria bulbosa</name>
    <dbReference type="NCBI Taxonomy" id="47427"/>
    <lineage>
        <taxon>Eukaryota</taxon>
        <taxon>Fungi</taxon>
        <taxon>Dikarya</taxon>
        <taxon>Basidiomycota</taxon>
        <taxon>Agaricomycotina</taxon>
        <taxon>Agaricomycetes</taxon>
        <taxon>Agaricomycetidae</taxon>
        <taxon>Agaricales</taxon>
        <taxon>Marasmiineae</taxon>
        <taxon>Physalacriaceae</taxon>
        <taxon>Armillaria</taxon>
    </lineage>
</organism>
<gene>
    <name evidence="1" type="ORF">ARMGADRAFT_1086835</name>
</gene>
<protein>
    <submittedName>
        <fullName evidence="1">Uncharacterized protein</fullName>
    </submittedName>
</protein>
<name>A0A2H3CW59_ARMGA</name>
<dbReference type="EMBL" id="KZ293686">
    <property type="protein sequence ID" value="PBK86070.1"/>
    <property type="molecule type" value="Genomic_DNA"/>
</dbReference>
<dbReference type="AlphaFoldDB" id="A0A2H3CW59"/>
<evidence type="ECO:0000313" key="1">
    <source>
        <dbReference type="EMBL" id="PBK86070.1"/>
    </source>
</evidence>
<evidence type="ECO:0000313" key="2">
    <source>
        <dbReference type="Proteomes" id="UP000217790"/>
    </source>
</evidence>
<dbReference type="InParanoid" id="A0A2H3CW59"/>
<dbReference type="Proteomes" id="UP000217790">
    <property type="component" value="Unassembled WGS sequence"/>
</dbReference>
<accession>A0A2H3CW59</accession>
<proteinExistence type="predicted"/>
<keyword evidence="2" id="KW-1185">Reference proteome</keyword>
<reference evidence="2" key="1">
    <citation type="journal article" date="2017" name="Nat. Ecol. Evol.">
        <title>Genome expansion and lineage-specific genetic innovations in the forest pathogenic fungi Armillaria.</title>
        <authorList>
            <person name="Sipos G."/>
            <person name="Prasanna A.N."/>
            <person name="Walter M.C."/>
            <person name="O'Connor E."/>
            <person name="Balint B."/>
            <person name="Krizsan K."/>
            <person name="Kiss B."/>
            <person name="Hess J."/>
            <person name="Varga T."/>
            <person name="Slot J."/>
            <person name="Riley R."/>
            <person name="Boka B."/>
            <person name="Rigling D."/>
            <person name="Barry K."/>
            <person name="Lee J."/>
            <person name="Mihaltcheva S."/>
            <person name="LaButti K."/>
            <person name="Lipzen A."/>
            <person name="Waldron R."/>
            <person name="Moloney N.M."/>
            <person name="Sperisen C."/>
            <person name="Kredics L."/>
            <person name="Vagvoelgyi C."/>
            <person name="Patrignani A."/>
            <person name="Fitzpatrick D."/>
            <person name="Nagy I."/>
            <person name="Doyle S."/>
            <person name="Anderson J.B."/>
            <person name="Grigoriev I.V."/>
            <person name="Gueldener U."/>
            <person name="Muensterkoetter M."/>
            <person name="Nagy L.G."/>
        </authorList>
    </citation>
    <scope>NUCLEOTIDE SEQUENCE [LARGE SCALE GENOMIC DNA]</scope>
    <source>
        <strain evidence="2">Ar21-2</strain>
    </source>
</reference>
<sequence>MKNEAWTTGPAFTRIYRTRASFPKGLTGELRIYGILHEIHSLDTDLRPVTLSGDIIALDDDVLPDGDL</sequence>